<dbReference type="Proteomes" id="UP000032702">
    <property type="component" value="Unassembled WGS sequence"/>
</dbReference>
<accession>Q09AP5</accession>
<organism evidence="1 2">
    <name type="scientific">Stigmatella aurantiaca (strain DW4/3-1)</name>
    <dbReference type="NCBI Taxonomy" id="378806"/>
    <lineage>
        <taxon>Bacteria</taxon>
        <taxon>Pseudomonadati</taxon>
        <taxon>Myxococcota</taxon>
        <taxon>Myxococcia</taxon>
        <taxon>Myxococcales</taxon>
        <taxon>Cystobacterineae</taxon>
        <taxon>Archangiaceae</taxon>
        <taxon>Stigmatella</taxon>
    </lineage>
</organism>
<evidence type="ECO:0000313" key="2">
    <source>
        <dbReference type="Proteomes" id="UP000032702"/>
    </source>
</evidence>
<protein>
    <submittedName>
        <fullName evidence="1">Uncharacterized protein</fullName>
    </submittedName>
</protein>
<dbReference type="AlphaFoldDB" id="Q09AP5"/>
<dbReference type="EMBL" id="AAMD01000012">
    <property type="protein sequence ID" value="EAU68813.1"/>
    <property type="molecule type" value="Genomic_DNA"/>
</dbReference>
<proteinExistence type="predicted"/>
<reference evidence="1 2" key="1">
    <citation type="submission" date="2006-04" db="EMBL/GenBank/DDBJ databases">
        <authorList>
            <person name="Nierman W.C."/>
        </authorList>
    </citation>
    <scope>NUCLEOTIDE SEQUENCE [LARGE SCALE GENOMIC DNA]</scope>
    <source>
        <strain evidence="1 2">DW4/3-1</strain>
    </source>
</reference>
<sequence length="415" mass="43222">MVPENLGCQEKLLNPLPERIQVDFVAEDGGLAVGDVFHRVEGAAGQLAHLSPELGQAVERALGGVDAHPGQVSQVTDRRLRELAARVGQILERIHARASQVLERGEDFPKPMMAVEASLASSPPLRAMLDSVWPAQSRTFAAASPGFSAMYLSVSTALPPASWSVWRVLSASARPLAPRPLMPSQAFLASSPPLASTSVSAFLAIWPTSPGCVAAQVSVSRPFSPSSTALLTADLSAPLAPAMSSAAFSFAAPFRFSQPCWSPSSVSTAFLRTASPPFLSSSPPDSIMLLMPSTAILATSPGFSAMNLSVSRPLVPSFLASSMTLPRTFLASAAISPPFSSAALNVSRAWVAMASPYLEGLRMTSARPRMKPAVVLSESPVASAALTPANLASCTAPLAPFSMPHWVSSAAPSGP</sequence>
<comment type="caution">
    <text evidence="1">The sequence shown here is derived from an EMBL/GenBank/DDBJ whole genome shotgun (WGS) entry which is preliminary data.</text>
</comment>
<gene>
    <name evidence="1" type="ORF">STIAU_8532</name>
</gene>
<name>Q09AP5_STIAD</name>
<evidence type="ECO:0000313" key="1">
    <source>
        <dbReference type="EMBL" id="EAU68813.1"/>
    </source>
</evidence>